<dbReference type="STRING" id="454006.SAMN05421825_1352"/>
<reference evidence="2" key="1">
    <citation type="submission" date="2016-10" db="EMBL/GenBank/DDBJ databases">
        <authorList>
            <person name="Varghese N."/>
            <person name="Submissions S."/>
        </authorList>
    </citation>
    <scope>NUCLEOTIDE SEQUENCE [LARGE SCALE GENOMIC DNA]</scope>
    <source>
        <strain evidence="2">DSM 19684</strain>
    </source>
</reference>
<dbReference type="Proteomes" id="UP000199203">
    <property type="component" value="Unassembled WGS sequence"/>
</dbReference>
<dbReference type="RefSeq" id="WP_089872457.1">
    <property type="nucleotide sequence ID" value="NZ_FNBH01000001.1"/>
</dbReference>
<sequence length="174" mass="19988">MKKLFLVLSVSASGLLSSQEPYCSHSLTFSDVASNRYEYKILFISEFTLEKKAIEQLTKILQQNWNKKSVQQYNFAITTIQKSNNGNEVLLAKNGSICWPHSDEKIELLIARKSKENSGIEIMSLIFPQRVGITNIFSQNFKPGNQETEIFYQQDLPEKDDWKLEGHHTTVLVK</sequence>
<dbReference type="OrthoDB" id="9909897at2"/>
<dbReference type="AlphaFoldDB" id="A0A1G7JD20"/>
<gene>
    <name evidence="1" type="ORF">SAMN05421825_1352</name>
</gene>
<name>A0A1G7JD20_9FLAO</name>
<keyword evidence="2" id="KW-1185">Reference proteome</keyword>
<protein>
    <submittedName>
        <fullName evidence="1">Uncharacterized protein</fullName>
    </submittedName>
</protein>
<proteinExistence type="predicted"/>
<evidence type="ECO:0000313" key="2">
    <source>
        <dbReference type="Proteomes" id="UP000199203"/>
    </source>
</evidence>
<organism evidence="1 2">
    <name type="scientific">Epilithonimonas hungarica</name>
    <dbReference type="NCBI Taxonomy" id="454006"/>
    <lineage>
        <taxon>Bacteria</taxon>
        <taxon>Pseudomonadati</taxon>
        <taxon>Bacteroidota</taxon>
        <taxon>Flavobacteriia</taxon>
        <taxon>Flavobacteriales</taxon>
        <taxon>Weeksellaceae</taxon>
        <taxon>Chryseobacterium group</taxon>
        <taxon>Epilithonimonas</taxon>
    </lineage>
</organism>
<evidence type="ECO:0000313" key="1">
    <source>
        <dbReference type="EMBL" id="SDF22857.1"/>
    </source>
</evidence>
<dbReference type="EMBL" id="FNBH01000001">
    <property type="protein sequence ID" value="SDF22857.1"/>
    <property type="molecule type" value="Genomic_DNA"/>
</dbReference>
<accession>A0A1G7JD20</accession>